<dbReference type="AlphaFoldDB" id="A0AAE0M9S7"/>
<feature type="compositionally biased region" description="Low complexity" evidence="6">
    <location>
        <begin position="88"/>
        <end position="104"/>
    </location>
</feature>
<dbReference type="EMBL" id="JAUEPO010000004">
    <property type="protein sequence ID" value="KAK3323778.1"/>
    <property type="molecule type" value="Genomic_DNA"/>
</dbReference>
<evidence type="ECO:0000256" key="5">
    <source>
        <dbReference type="ARBA" id="ARBA00023242"/>
    </source>
</evidence>
<reference evidence="7" key="1">
    <citation type="journal article" date="2023" name="Mol. Phylogenet. Evol.">
        <title>Genome-scale phylogeny and comparative genomics of the fungal order Sordariales.</title>
        <authorList>
            <person name="Hensen N."/>
            <person name="Bonometti L."/>
            <person name="Westerberg I."/>
            <person name="Brannstrom I.O."/>
            <person name="Guillou S."/>
            <person name="Cros-Aarteil S."/>
            <person name="Calhoun S."/>
            <person name="Haridas S."/>
            <person name="Kuo A."/>
            <person name="Mondo S."/>
            <person name="Pangilinan J."/>
            <person name="Riley R."/>
            <person name="LaButti K."/>
            <person name="Andreopoulos B."/>
            <person name="Lipzen A."/>
            <person name="Chen C."/>
            <person name="Yan M."/>
            <person name="Daum C."/>
            <person name="Ng V."/>
            <person name="Clum A."/>
            <person name="Steindorff A."/>
            <person name="Ohm R.A."/>
            <person name="Martin F."/>
            <person name="Silar P."/>
            <person name="Natvig D.O."/>
            <person name="Lalanne C."/>
            <person name="Gautier V."/>
            <person name="Ament-Velasquez S.L."/>
            <person name="Kruys A."/>
            <person name="Hutchinson M.I."/>
            <person name="Powell A.J."/>
            <person name="Barry K."/>
            <person name="Miller A.N."/>
            <person name="Grigoriev I.V."/>
            <person name="Debuchy R."/>
            <person name="Gladieux P."/>
            <person name="Hiltunen Thoren M."/>
            <person name="Johannesson H."/>
        </authorList>
    </citation>
    <scope>NUCLEOTIDE SEQUENCE</scope>
    <source>
        <strain evidence="7">SMH4131-1</strain>
    </source>
</reference>
<keyword evidence="2" id="KW-0805">Transcription regulation</keyword>
<dbReference type="PANTHER" id="PTHR31845:SF10">
    <property type="entry name" value="ZN(II)2CYS6 TRANSCRIPTION FACTOR (EUROFUNG)"/>
    <property type="match status" value="1"/>
</dbReference>
<dbReference type="SUPFAM" id="SSF57701">
    <property type="entry name" value="Zn2/Cys6 DNA-binding domain"/>
    <property type="match status" value="1"/>
</dbReference>
<evidence type="ECO:0000313" key="8">
    <source>
        <dbReference type="Proteomes" id="UP001286456"/>
    </source>
</evidence>
<feature type="region of interest" description="Disordered" evidence="6">
    <location>
        <begin position="86"/>
        <end position="105"/>
    </location>
</feature>
<dbReference type="Proteomes" id="UP001286456">
    <property type="component" value="Unassembled WGS sequence"/>
</dbReference>
<proteinExistence type="predicted"/>
<dbReference type="PANTHER" id="PTHR31845">
    <property type="entry name" value="FINGER DOMAIN PROTEIN, PUTATIVE-RELATED"/>
    <property type="match status" value="1"/>
</dbReference>
<evidence type="ECO:0000256" key="2">
    <source>
        <dbReference type="ARBA" id="ARBA00023015"/>
    </source>
</evidence>
<sequence>MDGTIVTPRERLRACVYCNKSKTKCIWPSEQGDGGCLRCVRLSRTCLVGSKKAETRRRGPGTRVGQLEEKLDGILSLLNASHQLQHTPFSSESPSQPSPLSSAPDVYSASVLDPNTLATFDHVDIVPGLRVSFAEAERLLALYRTDYSPHFPFVPIHPNISALELFNKHPFLFRTIIQIVAPQSAAVQRDVVQWFRGYIAEHVVVNLEKRLELLQAIVLFIAWGDVHFYIESPATTLLQLAVGLVTDLGLSKPPKIPGNAPSHMVDEARRVMGLRSRTPHGLEDMRTFLGCFHINSTAAILFRQVPMLPYCSYVTTCCDALEKAQEYDSDALLVSAIRLQCILCRTKAAFPSPDVDNSANVSFSVSLAMTISSIRADMDTLRRAAPMNIRTHWSFDMCYQGTLVRLYEPAMYMRASSLSGDYDSGIRRSEALSCCLDAIKAVFESHAAIPLPELTYLPFPVYSHFTFSVVSATRLLFLSDSDWNRQLACRSLDFPTVTQRLSDRCEKADDWSVGEEWRRKRRFVDDARSVMAMYRDKLRWIGSWSAAKMGASSTDEPQIDHDARNPDPSEILFPIDIDDDWWQAVLEGNHHDQTDDPAGLTR</sequence>
<dbReference type="GO" id="GO:0005634">
    <property type="term" value="C:nucleus"/>
    <property type="evidence" value="ECO:0007669"/>
    <property type="project" value="UniProtKB-SubCell"/>
</dbReference>
<gene>
    <name evidence="7" type="ORF">B0T19DRAFT_213497</name>
</gene>
<keyword evidence="3" id="KW-0238">DNA-binding</keyword>
<comment type="subcellular location">
    <subcellularLocation>
        <location evidence="1">Nucleus</location>
    </subcellularLocation>
</comment>
<dbReference type="GO" id="GO:0000981">
    <property type="term" value="F:DNA-binding transcription factor activity, RNA polymerase II-specific"/>
    <property type="evidence" value="ECO:0007669"/>
    <property type="project" value="InterPro"/>
</dbReference>
<evidence type="ECO:0000313" key="7">
    <source>
        <dbReference type="EMBL" id="KAK3323778.1"/>
    </source>
</evidence>
<keyword evidence="5" id="KW-0539">Nucleus</keyword>
<evidence type="ECO:0008006" key="9">
    <source>
        <dbReference type="Google" id="ProtNLM"/>
    </source>
</evidence>
<dbReference type="CDD" id="cd12148">
    <property type="entry name" value="fungal_TF_MHR"/>
    <property type="match status" value="1"/>
</dbReference>
<dbReference type="InterPro" id="IPR036864">
    <property type="entry name" value="Zn2-C6_fun-type_DNA-bd_sf"/>
</dbReference>
<organism evidence="7 8">
    <name type="scientific">Cercophora scortea</name>
    <dbReference type="NCBI Taxonomy" id="314031"/>
    <lineage>
        <taxon>Eukaryota</taxon>
        <taxon>Fungi</taxon>
        <taxon>Dikarya</taxon>
        <taxon>Ascomycota</taxon>
        <taxon>Pezizomycotina</taxon>
        <taxon>Sordariomycetes</taxon>
        <taxon>Sordariomycetidae</taxon>
        <taxon>Sordariales</taxon>
        <taxon>Lasiosphaeriaceae</taxon>
        <taxon>Cercophora</taxon>
    </lineage>
</organism>
<evidence type="ECO:0000256" key="1">
    <source>
        <dbReference type="ARBA" id="ARBA00004123"/>
    </source>
</evidence>
<evidence type="ECO:0000256" key="3">
    <source>
        <dbReference type="ARBA" id="ARBA00023125"/>
    </source>
</evidence>
<evidence type="ECO:0000256" key="6">
    <source>
        <dbReference type="SAM" id="MobiDB-lite"/>
    </source>
</evidence>
<reference evidence="7" key="2">
    <citation type="submission" date="2023-06" db="EMBL/GenBank/DDBJ databases">
        <authorList>
            <consortium name="Lawrence Berkeley National Laboratory"/>
            <person name="Haridas S."/>
            <person name="Hensen N."/>
            <person name="Bonometti L."/>
            <person name="Westerberg I."/>
            <person name="Brannstrom I.O."/>
            <person name="Guillou S."/>
            <person name="Cros-Aarteil S."/>
            <person name="Calhoun S."/>
            <person name="Kuo A."/>
            <person name="Mondo S."/>
            <person name="Pangilinan J."/>
            <person name="Riley R."/>
            <person name="Labutti K."/>
            <person name="Andreopoulos B."/>
            <person name="Lipzen A."/>
            <person name="Chen C."/>
            <person name="Yanf M."/>
            <person name="Daum C."/>
            <person name="Ng V."/>
            <person name="Clum A."/>
            <person name="Steindorff A."/>
            <person name="Ohm R."/>
            <person name="Martin F."/>
            <person name="Silar P."/>
            <person name="Natvig D."/>
            <person name="Lalanne C."/>
            <person name="Gautier V."/>
            <person name="Ament-Velasquez S.L."/>
            <person name="Kruys A."/>
            <person name="Hutchinson M.I."/>
            <person name="Powell A.J."/>
            <person name="Barry K."/>
            <person name="Miller A.N."/>
            <person name="Grigoriev I.V."/>
            <person name="Debuchy R."/>
            <person name="Gladieux P."/>
            <person name="Thoren M.H."/>
            <person name="Johannesson H."/>
        </authorList>
    </citation>
    <scope>NUCLEOTIDE SEQUENCE</scope>
    <source>
        <strain evidence="7">SMH4131-1</strain>
    </source>
</reference>
<evidence type="ECO:0000256" key="4">
    <source>
        <dbReference type="ARBA" id="ARBA00023163"/>
    </source>
</evidence>
<keyword evidence="4" id="KW-0804">Transcription</keyword>
<dbReference type="CDD" id="cd00067">
    <property type="entry name" value="GAL4"/>
    <property type="match status" value="1"/>
</dbReference>
<dbReference type="Gene3D" id="4.10.240.10">
    <property type="entry name" value="Zn(2)-C6 fungal-type DNA-binding domain"/>
    <property type="match status" value="1"/>
</dbReference>
<keyword evidence="8" id="KW-1185">Reference proteome</keyword>
<dbReference type="InterPro" id="IPR001138">
    <property type="entry name" value="Zn2Cys6_DnaBD"/>
</dbReference>
<comment type="caution">
    <text evidence="7">The sequence shown here is derived from an EMBL/GenBank/DDBJ whole genome shotgun (WGS) entry which is preliminary data.</text>
</comment>
<dbReference type="InterPro" id="IPR051089">
    <property type="entry name" value="prtT"/>
</dbReference>
<name>A0AAE0M9S7_9PEZI</name>
<protein>
    <recommendedName>
        <fullName evidence="9">Zn(2)-C6 fungal-type domain-containing protein</fullName>
    </recommendedName>
</protein>
<dbReference type="GO" id="GO:0008270">
    <property type="term" value="F:zinc ion binding"/>
    <property type="evidence" value="ECO:0007669"/>
    <property type="project" value="InterPro"/>
</dbReference>
<accession>A0AAE0M9S7</accession>
<dbReference type="GO" id="GO:0000976">
    <property type="term" value="F:transcription cis-regulatory region binding"/>
    <property type="evidence" value="ECO:0007669"/>
    <property type="project" value="TreeGrafter"/>
</dbReference>